<dbReference type="Proteomes" id="UP000183766">
    <property type="component" value="Unassembled WGS sequence"/>
</dbReference>
<accession>A0A1I5EM28</accession>
<dbReference type="GO" id="GO:0005975">
    <property type="term" value="P:carbohydrate metabolic process"/>
    <property type="evidence" value="ECO:0007669"/>
    <property type="project" value="InterPro"/>
</dbReference>
<dbReference type="InterPro" id="IPR023296">
    <property type="entry name" value="Glyco_hydro_beta-prop_sf"/>
</dbReference>
<proteinExistence type="inferred from homology"/>
<feature type="chain" id="PRO_5010213324" evidence="5">
    <location>
        <begin position="23"/>
        <end position="384"/>
    </location>
</feature>
<dbReference type="AlphaFoldDB" id="A0A1I5EM28"/>
<dbReference type="SUPFAM" id="SSF75005">
    <property type="entry name" value="Arabinanase/levansucrase/invertase"/>
    <property type="match status" value="1"/>
</dbReference>
<dbReference type="PANTHER" id="PTHR22925:SF3">
    <property type="entry name" value="GLYCOSYL HYDROLASE FAMILY PROTEIN 43"/>
    <property type="match status" value="1"/>
</dbReference>
<dbReference type="EMBL" id="FOUM01000067">
    <property type="protein sequence ID" value="SFO12383.1"/>
    <property type="molecule type" value="Genomic_DNA"/>
</dbReference>
<keyword evidence="5" id="KW-0732">Signal</keyword>
<dbReference type="PANTHER" id="PTHR22925">
    <property type="entry name" value="GLYCOSYL HYDROLASE 43 FAMILY MEMBER"/>
    <property type="match status" value="1"/>
</dbReference>
<dbReference type="CDD" id="cd18825">
    <property type="entry name" value="GH43_CtGH43-like"/>
    <property type="match status" value="1"/>
</dbReference>
<comment type="similarity">
    <text evidence="1 4">Belongs to the glycosyl hydrolase 43 family.</text>
</comment>
<keyword evidence="2 4" id="KW-0378">Hydrolase</keyword>
<evidence type="ECO:0000256" key="3">
    <source>
        <dbReference type="ARBA" id="ARBA00023295"/>
    </source>
</evidence>
<dbReference type="Gene3D" id="2.115.10.20">
    <property type="entry name" value="Glycosyl hydrolase domain, family 43"/>
    <property type="match status" value="1"/>
</dbReference>
<organism evidence="6 7">
    <name type="scientific">Bacteroides xylanisolvens</name>
    <dbReference type="NCBI Taxonomy" id="371601"/>
    <lineage>
        <taxon>Bacteria</taxon>
        <taxon>Pseudomonadati</taxon>
        <taxon>Bacteroidota</taxon>
        <taxon>Bacteroidia</taxon>
        <taxon>Bacteroidales</taxon>
        <taxon>Bacteroidaceae</taxon>
        <taxon>Bacteroides</taxon>
    </lineage>
</organism>
<dbReference type="PROSITE" id="PS51257">
    <property type="entry name" value="PROKAR_LIPOPROTEIN"/>
    <property type="match status" value="1"/>
</dbReference>
<evidence type="ECO:0000256" key="2">
    <source>
        <dbReference type="ARBA" id="ARBA00022801"/>
    </source>
</evidence>
<reference evidence="6 7" key="1">
    <citation type="submission" date="2016-10" db="EMBL/GenBank/DDBJ databases">
        <authorList>
            <person name="de Groot N.N."/>
        </authorList>
    </citation>
    <scope>NUCLEOTIDE SEQUENCE [LARGE SCALE GENOMIC DNA]</scope>
    <source>
        <strain evidence="6 7">NLAE-zl-C202</strain>
    </source>
</reference>
<evidence type="ECO:0000256" key="1">
    <source>
        <dbReference type="ARBA" id="ARBA00009865"/>
    </source>
</evidence>
<evidence type="ECO:0000256" key="5">
    <source>
        <dbReference type="SAM" id="SignalP"/>
    </source>
</evidence>
<dbReference type="GO" id="GO:0004553">
    <property type="term" value="F:hydrolase activity, hydrolyzing O-glycosyl compounds"/>
    <property type="evidence" value="ECO:0007669"/>
    <property type="project" value="InterPro"/>
</dbReference>
<gene>
    <name evidence="6" type="ORF">SAMN05216250_1671</name>
</gene>
<protein>
    <submittedName>
        <fullName evidence="6">Glycosyl hydrolases family 43</fullName>
    </submittedName>
</protein>
<keyword evidence="3 4" id="KW-0326">Glycosidase</keyword>
<name>A0A1I5EM28_9BACE</name>
<evidence type="ECO:0000313" key="6">
    <source>
        <dbReference type="EMBL" id="SFO12383.1"/>
    </source>
</evidence>
<feature type="signal peptide" evidence="5">
    <location>
        <begin position="1"/>
        <end position="22"/>
    </location>
</feature>
<evidence type="ECO:0000313" key="7">
    <source>
        <dbReference type="Proteomes" id="UP000183766"/>
    </source>
</evidence>
<dbReference type="InterPro" id="IPR006710">
    <property type="entry name" value="Glyco_hydro_43"/>
</dbReference>
<evidence type="ECO:0000256" key="4">
    <source>
        <dbReference type="RuleBase" id="RU361187"/>
    </source>
</evidence>
<dbReference type="Pfam" id="PF04616">
    <property type="entry name" value="Glyco_hydro_43"/>
    <property type="match status" value="1"/>
</dbReference>
<sequence length="384" mass="43733">MFTNKQKLYHLFFFAVLFSACAVNMAKEENTFYPQRVWNDTEGNPINAHGGGVLYYDGVYYWFGEHKADTTCSAMVGVTCYASKNLTEWENKGVALAVDADDSESDIAMGCILERPKVVYNKKTGKFVMWFHLELKDKGYESARYGVAVSDVVTGPYRFLRSGRANPGKFSLGVTAADIAALDTLVEERLAYRTAEWQEAVRQGLYMKRDFEGGQMARDQTVFVDDDGKAYHIFSSEENLTLHIAELTDDYLYHTGRYARMAPGGENEAPAIFKKDGTYWMITSGCTGWAPNEARMFSASHIMGPWKQHPNPCVGTDAAITFGGQSTYIIKVENRKDAYIFMGDIWRPEYPKDSRYLWLPVRFQDGRPVLEWMDSWSLDYFRVK</sequence>